<feature type="compositionally biased region" description="Polar residues" evidence="1">
    <location>
        <begin position="459"/>
        <end position="470"/>
    </location>
</feature>
<proteinExistence type="predicted"/>
<evidence type="ECO:0000256" key="1">
    <source>
        <dbReference type="SAM" id="MobiDB-lite"/>
    </source>
</evidence>
<comment type="caution">
    <text evidence="3">The sequence shown here is derived from an EMBL/GenBank/DDBJ whole genome shotgun (WGS) entry which is preliminary data.</text>
</comment>
<reference evidence="3 4" key="1">
    <citation type="submission" date="2019-06" db="EMBL/GenBank/DDBJ databases">
        <title>Sequencing the genomes of 1000 actinobacteria strains.</title>
        <authorList>
            <person name="Klenk H.-P."/>
        </authorList>
    </citation>
    <scope>NUCLEOTIDE SEQUENCE [LARGE SCALE GENOMIC DNA]</scope>
    <source>
        <strain evidence="3 4">DSM 21947</strain>
    </source>
</reference>
<dbReference type="Gene3D" id="3.40.50.720">
    <property type="entry name" value="NAD(P)-binding Rossmann-like Domain"/>
    <property type="match status" value="1"/>
</dbReference>
<protein>
    <submittedName>
        <fullName evidence="3">Shikimate/quinate 5-dehydrogenase</fullName>
    </submittedName>
</protein>
<dbReference type="InterPro" id="IPR006151">
    <property type="entry name" value="Shikm_DH/Glu-tRNA_Rdtase"/>
</dbReference>
<dbReference type="SUPFAM" id="SSF51735">
    <property type="entry name" value="NAD(P)-binding Rossmann-fold domains"/>
    <property type="match status" value="1"/>
</dbReference>
<sequence length="484" mass="53230">MQTKRSDPGIQAAIGYQLRRRHTDWDEAPKQATFSRAGIINRAEKIRAAVEEVTGSSDHLGVDAAFEETRSFVDTAFDIYEGKIESEQYGWVFAVPGRNETSQGNEYETEVTPFLPILSSVYGVDDKTRQHTTARLAPCVIETHKGRASMKGAVVWTPLYVNAATRLDTNLWRRFVVDNTAGIRHSVNRTAEFAAHRLGARVMGLGASIPSFTQLGKSIKQEGLITTTGHAGTVHLLNETVRHVVETRGTSEKTIGLLGAGSIGSSWAELHLLTDRKHRVSVYDRNHSQVDRLRRKVEQERVDVESHEFNVLESSDIIVSAINRTLDLDEMEYQTDRQISLQGKVIIDDSQPGAFDRKQVEARGGTLIWVVGQDTSDAQALHRPGGYSFGDTAGLHGKGAVWGCEAEVAAICLEDRLDLAVSSHVTHEMATNIGALCHSIGVEVARPLQSFGAPVQLNSESWPRTRSGSSGPIDRNWPSSRFAP</sequence>
<dbReference type="EMBL" id="VFRA01000001">
    <property type="protein sequence ID" value="TQO19609.1"/>
    <property type="molecule type" value="Genomic_DNA"/>
</dbReference>
<dbReference type="AlphaFoldDB" id="A0A8H2K6J7"/>
<accession>A0A8H2K6J7</accession>
<dbReference type="Pfam" id="PF01488">
    <property type="entry name" value="Shikimate_DH"/>
    <property type="match status" value="1"/>
</dbReference>
<evidence type="ECO:0000313" key="3">
    <source>
        <dbReference type="EMBL" id="TQO19609.1"/>
    </source>
</evidence>
<gene>
    <name evidence="3" type="ORF">FB472_1176</name>
</gene>
<dbReference type="InterPro" id="IPR036291">
    <property type="entry name" value="NAD(P)-bd_dom_sf"/>
</dbReference>
<organism evidence="3 4">
    <name type="scientific">Rhodoglobus vestalii</name>
    <dbReference type="NCBI Taxonomy" id="193384"/>
    <lineage>
        <taxon>Bacteria</taxon>
        <taxon>Bacillati</taxon>
        <taxon>Actinomycetota</taxon>
        <taxon>Actinomycetes</taxon>
        <taxon>Micrococcales</taxon>
        <taxon>Microbacteriaceae</taxon>
        <taxon>Rhodoglobus</taxon>
    </lineage>
</organism>
<name>A0A8H2K6J7_9MICO</name>
<evidence type="ECO:0000313" key="4">
    <source>
        <dbReference type="Proteomes" id="UP000316560"/>
    </source>
</evidence>
<dbReference type="Proteomes" id="UP000316560">
    <property type="component" value="Unassembled WGS sequence"/>
</dbReference>
<feature type="region of interest" description="Disordered" evidence="1">
    <location>
        <begin position="459"/>
        <end position="484"/>
    </location>
</feature>
<feature type="domain" description="Quinate/shikimate 5-dehydrogenase/glutamyl-tRNA reductase" evidence="2">
    <location>
        <begin position="249"/>
        <end position="352"/>
    </location>
</feature>
<evidence type="ECO:0000259" key="2">
    <source>
        <dbReference type="Pfam" id="PF01488"/>
    </source>
</evidence>
<keyword evidence="4" id="KW-1185">Reference proteome</keyword>